<dbReference type="Proteomes" id="UP000051530">
    <property type="component" value="Unassembled WGS sequence"/>
</dbReference>
<reference evidence="2 3" key="1">
    <citation type="submission" date="2015-07" db="EMBL/GenBank/DDBJ databases">
        <title>The genome of Pseudoloma neurophilia, a relevant intracellular parasite of the zebrafish.</title>
        <authorList>
            <person name="Ndikumana S."/>
            <person name="Pelin A."/>
            <person name="Sanders J."/>
            <person name="Corradi N."/>
        </authorList>
    </citation>
    <scope>NUCLEOTIDE SEQUENCE [LARGE SCALE GENOMIC DNA]</scope>
    <source>
        <strain evidence="2 3">MK1</strain>
    </source>
</reference>
<keyword evidence="3" id="KW-1185">Reference proteome</keyword>
<evidence type="ECO:0000256" key="1">
    <source>
        <dbReference type="SAM" id="Phobius"/>
    </source>
</evidence>
<keyword evidence="1" id="KW-0812">Transmembrane</keyword>
<comment type="caution">
    <text evidence="2">The sequence shown here is derived from an EMBL/GenBank/DDBJ whole genome shotgun (WGS) entry which is preliminary data.</text>
</comment>
<dbReference type="VEuPathDB" id="MicrosporidiaDB:M153_3600002263"/>
<name>A0A0R0M206_9MICR</name>
<protein>
    <submittedName>
        <fullName evidence="2">Uncharacterized protein</fullName>
    </submittedName>
</protein>
<evidence type="ECO:0000313" key="2">
    <source>
        <dbReference type="EMBL" id="KRH94165.1"/>
    </source>
</evidence>
<organism evidence="2 3">
    <name type="scientific">Pseudoloma neurophilia</name>
    <dbReference type="NCBI Taxonomy" id="146866"/>
    <lineage>
        <taxon>Eukaryota</taxon>
        <taxon>Fungi</taxon>
        <taxon>Fungi incertae sedis</taxon>
        <taxon>Microsporidia</taxon>
        <taxon>Pseudoloma</taxon>
    </lineage>
</organism>
<evidence type="ECO:0000313" key="3">
    <source>
        <dbReference type="Proteomes" id="UP000051530"/>
    </source>
</evidence>
<proteinExistence type="predicted"/>
<feature type="transmembrane region" description="Helical" evidence="1">
    <location>
        <begin position="69"/>
        <end position="91"/>
    </location>
</feature>
<gene>
    <name evidence="2" type="ORF">M153_3600002263</name>
</gene>
<feature type="transmembrane region" description="Helical" evidence="1">
    <location>
        <begin position="12"/>
        <end position="34"/>
    </location>
</feature>
<dbReference type="EMBL" id="LGUB01000125">
    <property type="protein sequence ID" value="KRH94165.1"/>
    <property type="molecule type" value="Genomic_DNA"/>
</dbReference>
<sequence>MCVKNNLKSVRVFEKFLLHGSNKYFTFVVLFYWYSDQAAISDFFHNTNSVVSERIISSLPHSYGHKSFLFLKIFFTFLLHFFVEVKISIFFMDKNHYYSSKNN</sequence>
<keyword evidence="1" id="KW-1133">Transmembrane helix</keyword>
<keyword evidence="1" id="KW-0472">Membrane</keyword>
<accession>A0A0R0M206</accession>
<dbReference type="AlphaFoldDB" id="A0A0R0M206"/>